<dbReference type="AlphaFoldDB" id="A0A4Z2JFL1"/>
<reference evidence="1 2" key="1">
    <citation type="submission" date="2019-03" db="EMBL/GenBank/DDBJ databases">
        <title>First draft genome of Liparis tanakae, snailfish: a comprehensive survey of snailfish specific genes.</title>
        <authorList>
            <person name="Kim W."/>
            <person name="Song I."/>
            <person name="Jeong J.-H."/>
            <person name="Kim D."/>
            <person name="Kim S."/>
            <person name="Ryu S."/>
            <person name="Song J.Y."/>
            <person name="Lee S.K."/>
        </authorList>
    </citation>
    <scope>NUCLEOTIDE SEQUENCE [LARGE SCALE GENOMIC DNA]</scope>
    <source>
        <tissue evidence="1">Muscle</tissue>
    </source>
</reference>
<dbReference type="Proteomes" id="UP000314294">
    <property type="component" value="Unassembled WGS sequence"/>
</dbReference>
<protein>
    <submittedName>
        <fullName evidence="1">Uncharacterized protein</fullName>
    </submittedName>
</protein>
<keyword evidence="2" id="KW-1185">Reference proteome</keyword>
<sequence>MWTFWKCKRHFLFQTDCPQGSPNCLGRLLTCATQAARNVALPVSSTAACPVGPRSAQCQEATALISSLVVGLAHEAGGADFGNLSHQVPNRGNAVRLAQRPSLP</sequence>
<gene>
    <name evidence="1" type="ORF">EYF80_000838</name>
</gene>
<proteinExistence type="predicted"/>
<name>A0A4Z2JFL1_9TELE</name>
<accession>A0A4Z2JFL1</accession>
<comment type="caution">
    <text evidence="1">The sequence shown here is derived from an EMBL/GenBank/DDBJ whole genome shotgun (WGS) entry which is preliminary data.</text>
</comment>
<evidence type="ECO:0000313" key="1">
    <source>
        <dbReference type="EMBL" id="TNN88960.1"/>
    </source>
</evidence>
<dbReference type="EMBL" id="SRLO01000003">
    <property type="protein sequence ID" value="TNN88960.1"/>
    <property type="molecule type" value="Genomic_DNA"/>
</dbReference>
<evidence type="ECO:0000313" key="2">
    <source>
        <dbReference type="Proteomes" id="UP000314294"/>
    </source>
</evidence>
<organism evidence="1 2">
    <name type="scientific">Liparis tanakae</name>
    <name type="common">Tanaka's snailfish</name>
    <dbReference type="NCBI Taxonomy" id="230148"/>
    <lineage>
        <taxon>Eukaryota</taxon>
        <taxon>Metazoa</taxon>
        <taxon>Chordata</taxon>
        <taxon>Craniata</taxon>
        <taxon>Vertebrata</taxon>
        <taxon>Euteleostomi</taxon>
        <taxon>Actinopterygii</taxon>
        <taxon>Neopterygii</taxon>
        <taxon>Teleostei</taxon>
        <taxon>Neoteleostei</taxon>
        <taxon>Acanthomorphata</taxon>
        <taxon>Eupercaria</taxon>
        <taxon>Perciformes</taxon>
        <taxon>Cottioidei</taxon>
        <taxon>Cottales</taxon>
        <taxon>Liparidae</taxon>
        <taxon>Liparis</taxon>
    </lineage>
</organism>